<accession>A0A133UYE6</accession>
<evidence type="ECO:0000256" key="1">
    <source>
        <dbReference type="SAM" id="MobiDB-lite"/>
    </source>
</evidence>
<feature type="region of interest" description="Disordered" evidence="1">
    <location>
        <begin position="23"/>
        <end position="42"/>
    </location>
</feature>
<keyword evidence="3" id="KW-1185">Reference proteome</keyword>
<evidence type="ECO:0000313" key="3">
    <source>
        <dbReference type="Proteomes" id="UP000070520"/>
    </source>
</evidence>
<comment type="caution">
    <text evidence="2">The sequence shown here is derived from an EMBL/GenBank/DDBJ whole genome shotgun (WGS) entry which is preliminary data.</text>
</comment>
<organism evidence="2 3">
    <name type="scientific">candidate division MSBL1 archaeon SCGC-AAA261C02</name>
    <dbReference type="NCBI Taxonomy" id="1698272"/>
    <lineage>
        <taxon>Archaea</taxon>
        <taxon>Methanobacteriati</taxon>
        <taxon>Methanobacteriota</taxon>
        <taxon>candidate division MSBL1</taxon>
    </lineage>
</organism>
<sequence length="70" mass="8103">MSGELDSISERLDEIEARLEKLEEARESSGTKAKELQNKATVKPVEKVNNNYLKRTIEEAKRRFEKKPRG</sequence>
<dbReference type="AlphaFoldDB" id="A0A133UYE6"/>
<gene>
    <name evidence="2" type="ORF">AKJ42_03525</name>
</gene>
<feature type="compositionally biased region" description="Basic and acidic residues" evidence="1">
    <location>
        <begin position="23"/>
        <end position="37"/>
    </location>
</feature>
<reference evidence="2 3" key="1">
    <citation type="journal article" date="2016" name="Sci. Rep.">
        <title>Metabolic traits of an uncultured archaeal lineage -MSBL1- from brine pools of the Red Sea.</title>
        <authorList>
            <person name="Mwirichia R."/>
            <person name="Alam I."/>
            <person name="Rashid M."/>
            <person name="Vinu M."/>
            <person name="Ba-Alawi W."/>
            <person name="Anthony Kamau A."/>
            <person name="Kamanda Ngugi D."/>
            <person name="Goker M."/>
            <person name="Klenk H.P."/>
            <person name="Bajic V."/>
            <person name="Stingl U."/>
        </authorList>
    </citation>
    <scope>NUCLEOTIDE SEQUENCE [LARGE SCALE GENOMIC DNA]</scope>
    <source>
        <strain evidence="2">SCGC-AAA261C02</strain>
    </source>
</reference>
<evidence type="ECO:0000313" key="2">
    <source>
        <dbReference type="EMBL" id="KXA99232.1"/>
    </source>
</evidence>
<name>A0A133UYE6_9EURY</name>
<protein>
    <submittedName>
        <fullName evidence="2">Uncharacterized protein</fullName>
    </submittedName>
</protein>
<dbReference type="Proteomes" id="UP000070520">
    <property type="component" value="Unassembled WGS sequence"/>
</dbReference>
<dbReference type="EMBL" id="LHXW01000058">
    <property type="protein sequence ID" value="KXA99232.1"/>
    <property type="molecule type" value="Genomic_DNA"/>
</dbReference>
<proteinExistence type="predicted"/>